<dbReference type="AlphaFoldDB" id="A0AAE0TQW7"/>
<dbReference type="Proteomes" id="UP001274830">
    <property type="component" value="Unassembled WGS sequence"/>
</dbReference>
<keyword evidence="3" id="KW-1185">Reference proteome</keyword>
<organism evidence="2 3">
    <name type="scientific">Recurvomyces mirabilis</name>
    <dbReference type="NCBI Taxonomy" id="574656"/>
    <lineage>
        <taxon>Eukaryota</taxon>
        <taxon>Fungi</taxon>
        <taxon>Dikarya</taxon>
        <taxon>Ascomycota</taxon>
        <taxon>Pezizomycotina</taxon>
        <taxon>Dothideomycetes</taxon>
        <taxon>Dothideomycetidae</taxon>
        <taxon>Mycosphaerellales</taxon>
        <taxon>Teratosphaeriaceae</taxon>
        <taxon>Recurvomyces</taxon>
    </lineage>
</organism>
<feature type="region of interest" description="Disordered" evidence="1">
    <location>
        <begin position="205"/>
        <end position="227"/>
    </location>
</feature>
<evidence type="ECO:0000256" key="1">
    <source>
        <dbReference type="SAM" id="MobiDB-lite"/>
    </source>
</evidence>
<accession>A0AAE0TQW7</accession>
<gene>
    <name evidence="2" type="ORF">LTR78_009840</name>
</gene>
<feature type="compositionally biased region" description="Polar residues" evidence="1">
    <location>
        <begin position="55"/>
        <end position="66"/>
    </location>
</feature>
<evidence type="ECO:0000313" key="3">
    <source>
        <dbReference type="Proteomes" id="UP001274830"/>
    </source>
</evidence>
<feature type="region of interest" description="Disordered" evidence="1">
    <location>
        <begin position="514"/>
        <end position="571"/>
    </location>
</feature>
<sequence>MAYNGVFIPSVARHIAKQQTCFEQAARSLRMWATRDATQGPQDSREPQGKRWLSRYTTTSDSNSMPEMSRASLIPHGENCQQGTSTSIELSHAALRPLLKAERHKSVSQRMLSKVKQGINNRSKASLSVRAVEAEPSLIRRLSARRKHSSDNERRAQSFEISRDSVRSIDECDFEGLSREASMAGRSLSDYTLATSELMVDCPSTPTQHHNHNPLAQTPYTSDTSSPQHVFAEASEQTPRPMSSKLPMTAKTRIIVPSVSVAITLEQATVDCNLRADVWVAIEASVQAFNDSSSVSGSGVHSKIPHNDLNVSDSVAGRISSLRLCYKPVQGCTILDVIGHKSMKDLKIGQKCSLFVKVRVYEAVPRESPMDHDDQNSLFTELESLVGTLTTDLLHVEVRYRTSLLPYDNVVTVKSVAKVARPQTESRWSVIETYSDIEMSEQTHTKLAIYIADTYPAERALEYLDRHLANELEREEPLQQMRRLIAAEINENGTGHNEVVVEICPMVVVTADESKSSMSERPATALSSGSHGSGRKGHSRYSNTGSDSRTVSSSAMPSPLLHVHPPLQTSQSPILMTATRIDSPSPKNDDARRVWHHIRRSSRSTNLLASKGEDQIEDLEASDERLKSLRDKALANKRSIGAETLKGWKWDGEVMKLGEAPWL</sequence>
<proteinExistence type="predicted"/>
<dbReference type="EMBL" id="JAUTXT010000059">
    <property type="protein sequence ID" value="KAK3670286.1"/>
    <property type="molecule type" value="Genomic_DNA"/>
</dbReference>
<name>A0AAE0TQW7_9PEZI</name>
<feature type="compositionally biased region" description="Polar residues" evidence="1">
    <location>
        <begin position="543"/>
        <end position="556"/>
    </location>
</feature>
<feature type="region of interest" description="Disordered" evidence="1">
    <location>
        <begin position="35"/>
        <end position="68"/>
    </location>
</feature>
<reference evidence="2" key="1">
    <citation type="submission" date="2023-07" db="EMBL/GenBank/DDBJ databases">
        <title>Black Yeasts Isolated from many extreme environments.</title>
        <authorList>
            <person name="Coleine C."/>
            <person name="Stajich J.E."/>
            <person name="Selbmann L."/>
        </authorList>
    </citation>
    <scope>NUCLEOTIDE SEQUENCE</scope>
    <source>
        <strain evidence="2">CCFEE 5485</strain>
    </source>
</reference>
<comment type="caution">
    <text evidence="2">The sequence shown here is derived from an EMBL/GenBank/DDBJ whole genome shotgun (WGS) entry which is preliminary data.</text>
</comment>
<evidence type="ECO:0000313" key="2">
    <source>
        <dbReference type="EMBL" id="KAK3670286.1"/>
    </source>
</evidence>
<protein>
    <submittedName>
        <fullName evidence="2">Uncharacterized protein</fullName>
    </submittedName>
</protein>